<dbReference type="PANTHER" id="PTHR43406:SF1">
    <property type="entry name" value="TRYPTOPHAN SYNTHASE ALPHA CHAIN, CHLOROPLASTIC"/>
    <property type="match status" value="1"/>
</dbReference>
<comment type="catalytic activity">
    <reaction evidence="7 8">
        <text>(1S,2R)-1-C-(indol-3-yl)glycerol 3-phosphate + L-serine = D-glyceraldehyde 3-phosphate + L-tryptophan + H2O</text>
        <dbReference type="Rhea" id="RHEA:10532"/>
        <dbReference type="ChEBI" id="CHEBI:15377"/>
        <dbReference type="ChEBI" id="CHEBI:33384"/>
        <dbReference type="ChEBI" id="CHEBI:57912"/>
        <dbReference type="ChEBI" id="CHEBI:58866"/>
        <dbReference type="ChEBI" id="CHEBI:59776"/>
        <dbReference type="EC" id="4.2.1.20"/>
    </reaction>
</comment>
<dbReference type="OrthoDB" id="9804578at2"/>
<dbReference type="PROSITE" id="PS00167">
    <property type="entry name" value="TRP_SYNTHASE_ALPHA"/>
    <property type="match status" value="1"/>
</dbReference>
<evidence type="ECO:0000313" key="11">
    <source>
        <dbReference type="Proteomes" id="UP000188929"/>
    </source>
</evidence>
<dbReference type="Pfam" id="PF00290">
    <property type="entry name" value="Trp_syntA"/>
    <property type="match status" value="1"/>
</dbReference>
<dbReference type="InterPro" id="IPR018204">
    <property type="entry name" value="Trp_synthase_alpha_AS"/>
</dbReference>
<sequence>MANRIDERLAGLAAGGRKGLMTHVVVGYPSLASTSALILAMDEAGADFIELQIPFSDPLADGPTIQSACEAAIARGARVQDAFTIAAECSGRVRAPLLFMAYANTVYRYGTEAFCRDAAAAGISGLIVPDLPTEAARHEGYFEACRRHDLHNIVTLAPTSTSDRMTVNASVASGFVYCMSRQGVTGAQLGLAPDIQAYLRRVRGHLAVPMAVGFGISDRARLEQVLPYCDVATVGSALIDRLAGTEPGDVTGQADTTRAFLRTLTPALA</sequence>
<comment type="function">
    <text evidence="8">The alpha subunit is responsible for the aldol cleavage of indoleglycerol phosphate to indole and glyceraldehyde 3-phosphate.</text>
</comment>
<dbReference type="Gene3D" id="3.20.20.70">
    <property type="entry name" value="Aldolase class I"/>
    <property type="match status" value="1"/>
</dbReference>
<organism evidence="10 11">
    <name type="scientific">Pseudofrankia asymbiotica</name>
    <dbReference type="NCBI Taxonomy" id="1834516"/>
    <lineage>
        <taxon>Bacteria</taxon>
        <taxon>Bacillati</taxon>
        <taxon>Actinomycetota</taxon>
        <taxon>Actinomycetes</taxon>
        <taxon>Frankiales</taxon>
        <taxon>Frankiaceae</taxon>
        <taxon>Pseudofrankia</taxon>
    </lineage>
</organism>
<gene>
    <name evidence="8" type="primary">trpA</name>
    <name evidence="10" type="ORF">BL253_24990</name>
</gene>
<name>A0A1V2I657_9ACTN</name>
<keyword evidence="11" id="KW-1185">Reference proteome</keyword>
<dbReference type="NCBIfam" id="TIGR00262">
    <property type="entry name" value="trpA"/>
    <property type="match status" value="1"/>
</dbReference>
<keyword evidence="6 8" id="KW-0456">Lyase</keyword>
<evidence type="ECO:0000256" key="4">
    <source>
        <dbReference type="ARBA" id="ARBA00022822"/>
    </source>
</evidence>
<dbReference type="UniPathway" id="UPA00035">
    <property type="reaction ID" value="UER00044"/>
</dbReference>
<evidence type="ECO:0000256" key="2">
    <source>
        <dbReference type="ARBA" id="ARBA00011270"/>
    </source>
</evidence>
<dbReference type="Proteomes" id="UP000188929">
    <property type="component" value="Unassembled WGS sequence"/>
</dbReference>
<feature type="active site" description="Proton acceptor" evidence="8">
    <location>
        <position position="50"/>
    </location>
</feature>
<evidence type="ECO:0000256" key="5">
    <source>
        <dbReference type="ARBA" id="ARBA00023141"/>
    </source>
</evidence>
<evidence type="ECO:0000256" key="6">
    <source>
        <dbReference type="ARBA" id="ARBA00023239"/>
    </source>
</evidence>
<evidence type="ECO:0000256" key="8">
    <source>
        <dbReference type="HAMAP-Rule" id="MF_00131"/>
    </source>
</evidence>
<dbReference type="CDD" id="cd04724">
    <property type="entry name" value="Tryptophan_synthase_alpha"/>
    <property type="match status" value="1"/>
</dbReference>
<dbReference type="GO" id="GO:0005829">
    <property type="term" value="C:cytosol"/>
    <property type="evidence" value="ECO:0007669"/>
    <property type="project" value="TreeGrafter"/>
</dbReference>
<dbReference type="InterPro" id="IPR011060">
    <property type="entry name" value="RibuloseP-bd_barrel"/>
</dbReference>
<comment type="subunit">
    <text evidence="2 8">Tetramer of two alpha and two beta chains.</text>
</comment>
<evidence type="ECO:0000256" key="9">
    <source>
        <dbReference type="RuleBase" id="RU003662"/>
    </source>
</evidence>
<dbReference type="EMBL" id="MOMC01000052">
    <property type="protein sequence ID" value="ONH26202.1"/>
    <property type="molecule type" value="Genomic_DNA"/>
</dbReference>
<keyword evidence="3 8" id="KW-0028">Amino-acid biosynthesis</keyword>
<keyword evidence="4 8" id="KW-0822">Tryptophan biosynthesis</keyword>
<comment type="similarity">
    <text evidence="8 9">Belongs to the TrpA family.</text>
</comment>
<comment type="pathway">
    <text evidence="1 8">Amino-acid biosynthesis; L-tryptophan biosynthesis; L-tryptophan from chorismate: step 5/5.</text>
</comment>
<dbReference type="RefSeq" id="WP_076819766.1">
    <property type="nucleotide sequence ID" value="NZ_MOMC01000052.1"/>
</dbReference>
<evidence type="ECO:0000256" key="1">
    <source>
        <dbReference type="ARBA" id="ARBA00004733"/>
    </source>
</evidence>
<reference evidence="11" key="1">
    <citation type="submission" date="2016-10" db="EMBL/GenBank/DDBJ databases">
        <title>Frankia sp. NRRL B-16386 Genome sequencing.</title>
        <authorList>
            <person name="Ghodhbane-Gtari F."/>
            <person name="Swanson E."/>
            <person name="Gueddou A."/>
            <person name="Hezbri K."/>
            <person name="Ktari K."/>
            <person name="Nouioui I."/>
            <person name="Morris K."/>
            <person name="Simpson S."/>
            <person name="Abebe-Akele F."/>
            <person name="Thomas K."/>
            <person name="Gtari M."/>
            <person name="Tisa L.S."/>
        </authorList>
    </citation>
    <scope>NUCLEOTIDE SEQUENCE [LARGE SCALE GENOMIC DNA]</scope>
    <source>
        <strain evidence="11">NRRL B-16386</strain>
    </source>
</reference>
<comment type="caution">
    <text evidence="10">The sequence shown here is derived from an EMBL/GenBank/DDBJ whole genome shotgun (WGS) entry which is preliminary data.</text>
</comment>
<proteinExistence type="inferred from homology"/>
<dbReference type="STRING" id="1834516.BL253_24990"/>
<accession>A0A1V2I657</accession>
<evidence type="ECO:0000313" key="10">
    <source>
        <dbReference type="EMBL" id="ONH26202.1"/>
    </source>
</evidence>
<dbReference type="AlphaFoldDB" id="A0A1V2I657"/>
<dbReference type="SUPFAM" id="SSF51366">
    <property type="entry name" value="Ribulose-phoshate binding barrel"/>
    <property type="match status" value="1"/>
</dbReference>
<dbReference type="InterPro" id="IPR002028">
    <property type="entry name" value="Trp_synthase_suA"/>
</dbReference>
<dbReference type="PANTHER" id="PTHR43406">
    <property type="entry name" value="TRYPTOPHAN SYNTHASE, ALPHA CHAIN"/>
    <property type="match status" value="1"/>
</dbReference>
<dbReference type="InterPro" id="IPR013785">
    <property type="entry name" value="Aldolase_TIM"/>
</dbReference>
<dbReference type="EC" id="4.2.1.20" evidence="8"/>
<evidence type="ECO:0000256" key="7">
    <source>
        <dbReference type="ARBA" id="ARBA00049047"/>
    </source>
</evidence>
<protein>
    <recommendedName>
        <fullName evidence="8">Tryptophan synthase alpha chain</fullName>
        <ecNumber evidence="8">4.2.1.20</ecNumber>
    </recommendedName>
</protein>
<evidence type="ECO:0000256" key="3">
    <source>
        <dbReference type="ARBA" id="ARBA00022605"/>
    </source>
</evidence>
<keyword evidence="5 8" id="KW-0057">Aromatic amino acid biosynthesis</keyword>
<dbReference type="HAMAP" id="MF_00131">
    <property type="entry name" value="Trp_synth_alpha"/>
    <property type="match status" value="1"/>
</dbReference>
<dbReference type="GO" id="GO:0004834">
    <property type="term" value="F:tryptophan synthase activity"/>
    <property type="evidence" value="ECO:0007669"/>
    <property type="project" value="UniProtKB-UniRule"/>
</dbReference>
<feature type="active site" description="Proton acceptor" evidence="8">
    <location>
        <position position="61"/>
    </location>
</feature>